<evidence type="ECO:0000259" key="2">
    <source>
        <dbReference type="Pfam" id="PF13280"/>
    </source>
</evidence>
<name>A0A2R4MI39_9HYPH</name>
<dbReference type="RefSeq" id="WP_117396422.1">
    <property type="nucleotide sequence ID" value="NZ_CP021330.1"/>
</dbReference>
<dbReference type="Pfam" id="PF13280">
    <property type="entry name" value="WYL"/>
    <property type="match status" value="1"/>
</dbReference>
<reference evidence="3 4" key="1">
    <citation type="submission" date="2017-05" db="EMBL/GenBank/DDBJ databases">
        <title>Genome Analysis of Maritalea myrionectae HL2708#5.</title>
        <authorList>
            <consortium name="Cotde Inc.-PKNU"/>
            <person name="Jang D."/>
            <person name="Oh H.-M."/>
        </authorList>
    </citation>
    <scope>NUCLEOTIDE SEQUENCE [LARGE SCALE GENOMIC DNA]</scope>
    <source>
        <strain evidence="3 4">HL2708#5</strain>
    </source>
</reference>
<dbReference type="EMBL" id="CP021330">
    <property type="protein sequence ID" value="AVX05584.1"/>
    <property type="molecule type" value="Genomic_DNA"/>
</dbReference>
<dbReference type="Gene3D" id="1.10.10.10">
    <property type="entry name" value="Winged helix-like DNA-binding domain superfamily/Winged helix DNA-binding domain"/>
    <property type="match status" value="1"/>
</dbReference>
<dbReference type="PANTHER" id="PTHR34580">
    <property type="match status" value="1"/>
</dbReference>
<dbReference type="InterPro" id="IPR036388">
    <property type="entry name" value="WH-like_DNA-bd_sf"/>
</dbReference>
<sequence length="226" mass="25887">MRRAERLFRIIQIMRTANGALTAQQIGEKLEISKRSVYRDMAHLIGSGAPIDSEPGVGFMLRDEFDLPPLSFTFEQLEALALGAKTLALIADKDMSAAAKEALAKIRDAVPQSHQAKLDSPHLMVIPPQGMKMPQKELRLGRRAIDENRILQVTYRALDDRVSERQLYPLALANFGPIWLMTAWCTSRQDFRDFRMDRFEQMVLAREKFKLAPHQTLQTYLKRFES</sequence>
<feature type="domain" description="WYL" evidence="2">
    <location>
        <begin position="142"/>
        <end position="202"/>
    </location>
</feature>
<dbReference type="AlphaFoldDB" id="A0A2R4MI39"/>
<keyword evidence="4" id="KW-1185">Reference proteome</keyword>
<evidence type="ECO:0000259" key="1">
    <source>
        <dbReference type="Pfam" id="PF08279"/>
    </source>
</evidence>
<dbReference type="PANTHER" id="PTHR34580:SF3">
    <property type="entry name" value="PROTEIN PAFB"/>
    <property type="match status" value="1"/>
</dbReference>
<organism evidence="3 4">
    <name type="scientific">Maritalea myrionectae</name>
    <dbReference type="NCBI Taxonomy" id="454601"/>
    <lineage>
        <taxon>Bacteria</taxon>
        <taxon>Pseudomonadati</taxon>
        <taxon>Pseudomonadota</taxon>
        <taxon>Alphaproteobacteria</taxon>
        <taxon>Hyphomicrobiales</taxon>
        <taxon>Devosiaceae</taxon>
        <taxon>Maritalea</taxon>
    </lineage>
</organism>
<dbReference type="InterPro" id="IPR026881">
    <property type="entry name" value="WYL_dom"/>
</dbReference>
<proteinExistence type="predicted"/>
<dbReference type="PROSITE" id="PS52050">
    <property type="entry name" value="WYL"/>
    <property type="match status" value="1"/>
</dbReference>
<dbReference type="Pfam" id="PF08279">
    <property type="entry name" value="HTH_11"/>
    <property type="match status" value="1"/>
</dbReference>
<dbReference type="InterPro" id="IPR036390">
    <property type="entry name" value="WH_DNA-bd_sf"/>
</dbReference>
<protein>
    <recommendedName>
        <fullName evidence="5">HTH-type transcriptional regulator YobV</fullName>
    </recommendedName>
</protein>
<dbReference type="Proteomes" id="UP000258927">
    <property type="component" value="Chromosome"/>
</dbReference>
<dbReference type="SUPFAM" id="SSF46785">
    <property type="entry name" value="Winged helix' DNA-binding domain"/>
    <property type="match status" value="1"/>
</dbReference>
<dbReference type="KEGG" id="mmyr:MXMO3_03078"/>
<feature type="domain" description="Helix-turn-helix type 11" evidence="1">
    <location>
        <begin position="6"/>
        <end position="59"/>
    </location>
</feature>
<dbReference type="InterPro" id="IPR051534">
    <property type="entry name" value="CBASS_pafABC_assoc_protein"/>
</dbReference>
<dbReference type="InterPro" id="IPR013196">
    <property type="entry name" value="HTH_11"/>
</dbReference>
<evidence type="ECO:0008006" key="5">
    <source>
        <dbReference type="Google" id="ProtNLM"/>
    </source>
</evidence>
<evidence type="ECO:0000313" key="3">
    <source>
        <dbReference type="EMBL" id="AVX05584.1"/>
    </source>
</evidence>
<evidence type="ECO:0000313" key="4">
    <source>
        <dbReference type="Proteomes" id="UP000258927"/>
    </source>
</evidence>
<accession>A0A2R4MI39</accession>
<dbReference type="STRING" id="1122213.GCA_000423365_00770"/>
<gene>
    <name evidence="3" type="ORF">MXMO3_03078</name>
</gene>